<dbReference type="eggNOG" id="ENOG5032ZJG">
    <property type="taxonomic scope" value="Bacteria"/>
</dbReference>
<dbReference type="InterPro" id="IPR025058">
    <property type="entry name" value="DUF3995"/>
</dbReference>
<keyword evidence="1" id="KW-0472">Membrane</keyword>
<feature type="transmembrane region" description="Helical" evidence="1">
    <location>
        <begin position="117"/>
        <end position="137"/>
    </location>
</feature>
<dbReference type="Proteomes" id="UP000028123">
    <property type="component" value="Unassembled WGS sequence"/>
</dbReference>
<reference evidence="2 3" key="1">
    <citation type="submission" date="2014-06" db="EMBL/GenBank/DDBJ databases">
        <title>Draft genome sequence of Paenibacillus sp. MSt1.</title>
        <authorList>
            <person name="Aw Y.K."/>
            <person name="Ong K.S."/>
            <person name="Gan H.M."/>
            <person name="Lee S.M."/>
        </authorList>
    </citation>
    <scope>NUCLEOTIDE SEQUENCE [LARGE SCALE GENOMIC DNA]</scope>
    <source>
        <strain evidence="2 3">MSt1</strain>
    </source>
</reference>
<keyword evidence="1" id="KW-0812">Transmembrane</keyword>
<gene>
    <name evidence="2" type="ORF">ET33_29760</name>
</gene>
<dbReference type="Pfam" id="PF13160">
    <property type="entry name" value="DUF3995"/>
    <property type="match status" value="1"/>
</dbReference>
<protein>
    <submittedName>
        <fullName evidence="2">Membrane protein</fullName>
    </submittedName>
</protein>
<comment type="caution">
    <text evidence="2">The sequence shown here is derived from an EMBL/GenBank/DDBJ whole genome shotgun (WGS) entry which is preliminary data.</text>
</comment>
<proteinExistence type="predicted"/>
<dbReference type="RefSeq" id="WP_036678298.1">
    <property type="nucleotide sequence ID" value="NZ_JNVM01000005.1"/>
</dbReference>
<feature type="transmembrane region" description="Helical" evidence="1">
    <location>
        <begin position="49"/>
        <end position="67"/>
    </location>
</feature>
<feature type="transmembrane region" description="Helical" evidence="1">
    <location>
        <begin position="74"/>
        <end position="97"/>
    </location>
</feature>
<sequence length="141" mass="15224">MIAIIVISTLLLISISGLHVYWAFGGTWGSGVVIPETKAQKPAFVPGKAGTLAVAFLLIAASVLLLMEAGLIKAFSGFFVVTWGCWVCAIVFGLRAIGDFRYVGLTKRLRGTRFATMDSYLFTPLCLWLCLSFILALRMGG</sequence>
<keyword evidence="1" id="KW-1133">Transmembrane helix</keyword>
<evidence type="ECO:0000313" key="2">
    <source>
        <dbReference type="EMBL" id="KEQ26920.1"/>
    </source>
</evidence>
<keyword evidence="3" id="KW-1185">Reference proteome</keyword>
<accession>A0A081P897</accession>
<name>A0A081P897_9BACL</name>
<evidence type="ECO:0000313" key="3">
    <source>
        <dbReference type="Proteomes" id="UP000028123"/>
    </source>
</evidence>
<organism evidence="2 3">
    <name type="scientific">Paenibacillus tyrfis</name>
    <dbReference type="NCBI Taxonomy" id="1501230"/>
    <lineage>
        <taxon>Bacteria</taxon>
        <taxon>Bacillati</taxon>
        <taxon>Bacillota</taxon>
        <taxon>Bacilli</taxon>
        <taxon>Bacillales</taxon>
        <taxon>Paenibacillaceae</taxon>
        <taxon>Paenibacillus</taxon>
    </lineage>
</organism>
<evidence type="ECO:0000256" key="1">
    <source>
        <dbReference type="SAM" id="Phobius"/>
    </source>
</evidence>
<dbReference type="OrthoDB" id="8590912at2"/>
<dbReference type="EMBL" id="JNVM01000005">
    <property type="protein sequence ID" value="KEQ26920.1"/>
    <property type="molecule type" value="Genomic_DNA"/>
</dbReference>
<dbReference type="AlphaFoldDB" id="A0A081P897"/>